<dbReference type="AlphaFoldDB" id="A0A9X2PFQ7"/>
<protein>
    <submittedName>
        <fullName evidence="1">Uncharacterized protein</fullName>
    </submittedName>
</protein>
<keyword evidence="2" id="KW-1185">Reference proteome</keyword>
<accession>A0A9X2PFQ7</accession>
<dbReference type="Pfam" id="PF23812">
    <property type="entry name" value="Phage_TAC_18"/>
    <property type="match status" value="1"/>
</dbReference>
<dbReference type="RefSeq" id="WP_258735017.1">
    <property type="nucleotide sequence ID" value="NZ_JANTHZ010000015.1"/>
</dbReference>
<name>A0A9X2PFQ7_9HYPH</name>
<reference evidence="1" key="1">
    <citation type="submission" date="2022-08" db="EMBL/GenBank/DDBJ databases">
        <authorList>
            <person name="Li F."/>
        </authorList>
    </citation>
    <scope>NUCLEOTIDE SEQUENCE</scope>
    <source>
        <strain evidence="1">MQZ15Z-1</strain>
    </source>
</reference>
<dbReference type="EMBL" id="JANTHZ010000015">
    <property type="protein sequence ID" value="MCS0497861.1"/>
    <property type="molecule type" value="Genomic_DNA"/>
</dbReference>
<dbReference type="Proteomes" id="UP001151088">
    <property type="component" value="Unassembled WGS sequence"/>
</dbReference>
<sequence>MEWGDKIEWLQDLAEEGEAIPALGNQPTIPAHLEFAWSAFWALKNDRPLGFAMIGRISFSAIDRFARRYDVHGDAFERLRVLIAAMDAAFVEKVMARPK</sequence>
<comment type="caution">
    <text evidence="1">The sequence shown here is derived from an EMBL/GenBank/DDBJ whole genome shotgun (WGS) entry which is preliminary data.</text>
</comment>
<dbReference type="InterPro" id="IPR056919">
    <property type="entry name" value="Phage_TAC_18"/>
</dbReference>
<proteinExistence type="predicted"/>
<evidence type="ECO:0000313" key="2">
    <source>
        <dbReference type="Proteomes" id="UP001151088"/>
    </source>
</evidence>
<gene>
    <name evidence="1" type="ORF">NVS89_22480</name>
</gene>
<organism evidence="1 2">
    <name type="scientific">Ancylobacter mangrovi</name>
    <dbReference type="NCBI Taxonomy" id="2972472"/>
    <lineage>
        <taxon>Bacteria</taxon>
        <taxon>Pseudomonadati</taxon>
        <taxon>Pseudomonadota</taxon>
        <taxon>Alphaproteobacteria</taxon>
        <taxon>Hyphomicrobiales</taxon>
        <taxon>Xanthobacteraceae</taxon>
        <taxon>Ancylobacter</taxon>
    </lineage>
</organism>
<evidence type="ECO:0000313" key="1">
    <source>
        <dbReference type="EMBL" id="MCS0497861.1"/>
    </source>
</evidence>